<evidence type="ECO:0000313" key="3">
    <source>
        <dbReference type="Proteomes" id="UP000886595"/>
    </source>
</evidence>
<gene>
    <name evidence="2" type="ORF">Bca52824_010676</name>
</gene>
<organism evidence="2 3">
    <name type="scientific">Brassica carinata</name>
    <name type="common">Ethiopian mustard</name>
    <name type="synonym">Abyssinian cabbage</name>
    <dbReference type="NCBI Taxonomy" id="52824"/>
    <lineage>
        <taxon>Eukaryota</taxon>
        <taxon>Viridiplantae</taxon>
        <taxon>Streptophyta</taxon>
        <taxon>Embryophyta</taxon>
        <taxon>Tracheophyta</taxon>
        <taxon>Spermatophyta</taxon>
        <taxon>Magnoliopsida</taxon>
        <taxon>eudicotyledons</taxon>
        <taxon>Gunneridae</taxon>
        <taxon>Pentapetalae</taxon>
        <taxon>rosids</taxon>
        <taxon>malvids</taxon>
        <taxon>Brassicales</taxon>
        <taxon>Brassicaceae</taxon>
        <taxon>Brassiceae</taxon>
        <taxon>Brassica</taxon>
    </lineage>
</organism>
<name>A0A8X7WBW8_BRACI</name>
<sequence>MGEETVGGRVLKLWVSMDSVSDSGTVIAPIPALRGEEDGAVFVTSTKVVAVSAEDFGPTAVVELGNWWGIKVRRDQGGQGGKEEETEALSQSSVALQGYVDAIQLMLVAAVPQLKEKVTPKELVVVVDSDNEGKVGNDPGVDESQASARADKATPLQNFK</sequence>
<evidence type="ECO:0000313" key="2">
    <source>
        <dbReference type="EMBL" id="KAG2327948.1"/>
    </source>
</evidence>
<proteinExistence type="predicted"/>
<accession>A0A8X7WBW8</accession>
<dbReference type="AlphaFoldDB" id="A0A8X7WBW8"/>
<keyword evidence="3" id="KW-1185">Reference proteome</keyword>
<evidence type="ECO:0000256" key="1">
    <source>
        <dbReference type="SAM" id="MobiDB-lite"/>
    </source>
</evidence>
<dbReference type="EMBL" id="JAAMPC010000002">
    <property type="protein sequence ID" value="KAG2327948.1"/>
    <property type="molecule type" value="Genomic_DNA"/>
</dbReference>
<dbReference type="Proteomes" id="UP000886595">
    <property type="component" value="Unassembled WGS sequence"/>
</dbReference>
<reference evidence="2 3" key="1">
    <citation type="submission" date="2020-02" db="EMBL/GenBank/DDBJ databases">
        <authorList>
            <person name="Ma Q."/>
            <person name="Huang Y."/>
            <person name="Song X."/>
            <person name="Pei D."/>
        </authorList>
    </citation>
    <scope>NUCLEOTIDE SEQUENCE [LARGE SCALE GENOMIC DNA]</scope>
    <source>
        <strain evidence="2">Sxm20200214</strain>
        <tissue evidence="2">Leaf</tissue>
    </source>
</reference>
<comment type="caution">
    <text evidence="2">The sequence shown here is derived from an EMBL/GenBank/DDBJ whole genome shotgun (WGS) entry which is preliminary data.</text>
</comment>
<protein>
    <submittedName>
        <fullName evidence="2">Uncharacterized protein</fullName>
    </submittedName>
</protein>
<feature type="region of interest" description="Disordered" evidence="1">
    <location>
        <begin position="128"/>
        <end position="160"/>
    </location>
</feature>